<keyword evidence="2" id="KW-1185">Reference proteome</keyword>
<name>A0A392SS93_9FABA</name>
<dbReference type="GO" id="GO:0005524">
    <property type="term" value="F:ATP binding"/>
    <property type="evidence" value="ECO:0007669"/>
    <property type="project" value="InterPro"/>
</dbReference>
<dbReference type="AlphaFoldDB" id="A0A392SS93"/>
<sequence length="59" mass="6654">KKSEIFGLETPTEVEGVPSEILDPVNAWSDKDSYNETLLKLAGLFKKNFETFTNYKIGT</sequence>
<feature type="non-terminal residue" evidence="1">
    <location>
        <position position="59"/>
    </location>
</feature>
<reference evidence="1 2" key="1">
    <citation type="journal article" date="2018" name="Front. Plant Sci.">
        <title>Red Clover (Trifolium pratense) and Zigzag Clover (T. medium) - A Picture of Genomic Similarities and Differences.</title>
        <authorList>
            <person name="Dluhosova J."/>
            <person name="Istvanek J."/>
            <person name="Nedelnik J."/>
            <person name="Repkova J."/>
        </authorList>
    </citation>
    <scope>NUCLEOTIDE SEQUENCE [LARGE SCALE GENOMIC DNA]</scope>
    <source>
        <strain evidence="2">cv. 10/8</strain>
        <tissue evidence="1">Leaf</tissue>
    </source>
</reference>
<dbReference type="Proteomes" id="UP000265520">
    <property type="component" value="Unassembled WGS sequence"/>
</dbReference>
<dbReference type="GO" id="GO:0004612">
    <property type="term" value="F:phosphoenolpyruvate carboxykinase (ATP) activity"/>
    <property type="evidence" value="ECO:0007669"/>
    <property type="project" value="InterPro"/>
</dbReference>
<evidence type="ECO:0000313" key="1">
    <source>
        <dbReference type="EMBL" id="MCI51529.1"/>
    </source>
</evidence>
<proteinExistence type="predicted"/>
<feature type="non-terminal residue" evidence="1">
    <location>
        <position position="1"/>
    </location>
</feature>
<protein>
    <submittedName>
        <fullName evidence="1">Phosphoenolpyruvate carboxykinase</fullName>
    </submittedName>
</protein>
<keyword evidence="1" id="KW-0418">Kinase</keyword>
<dbReference type="SUPFAM" id="SSF53795">
    <property type="entry name" value="PEP carboxykinase-like"/>
    <property type="match status" value="1"/>
</dbReference>
<dbReference type="PANTHER" id="PTHR30031:SF0">
    <property type="entry name" value="PHOSPHOENOLPYRUVATE CARBOXYKINASE (ATP)"/>
    <property type="match status" value="1"/>
</dbReference>
<dbReference type="PANTHER" id="PTHR30031">
    <property type="entry name" value="PHOSPHOENOLPYRUVATE CARBOXYKINASE ATP"/>
    <property type="match status" value="1"/>
</dbReference>
<keyword evidence="1" id="KW-0808">Transferase</keyword>
<dbReference type="GO" id="GO:0006094">
    <property type="term" value="P:gluconeogenesis"/>
    <property type="evidence" value="ECO:0007669"/>
    <property type="project" value="InterPro"/>
</dbReference>
<comment type="caution">
    <text evidence="1">The sequence shown here is derived from an EMBL/GenBank/DDBJ whole genome shotgun (WGS) entry which is preliminary data.</text>
</comment>
<dbReference type="Gene3D" id="3.90.228.20">
    <property type="match status" value="1"/>
</dbReference>
<dbReference type="GO" id="GO:0005829">
    <property type="term" value="C:cytosol"/>
    <property type="evidence" value="ECO:0007669"/>
    <property type="project" value="TreeGrafter"/>
</dbReference>
<keyword evidence="1" id="KW-0670">Pyruvate</keyword>
<organism evidence="1 2">
    <name type="scientific">Trifolium medium</name>
    <dbReference type="NCBI Taxonomy" id="97028"/>
    <lineage>
        <taxon>Eukaryota</taxon>
        <taxon>Viridiplantae</taxon>
        <taxon>Streptophyta</taxon>
        <taxon>Embryophyta</taxon>
        <taxon>Tracheophyta</taxon>
        <taxon>Spermatophyta</taxon>
        <taxon>Magnoliopsida</taxon>
        <taxon>eudicotyledons</taxon>
        <taxon>Gunneridae</taxon>
        <taxon>Pentapetalae</taxon>
        <taxon>rosids</taxon>
        <taxon>fabids</taxon>
        <taxon>Fabales</taxon>
        <taxon>Fabaceae</taxon>
        <taxon>Papilionoideae</taxon>
        <taxon>50 kb inversion clade</taxon>
        <taxon>NPAAA clade</taxon>
        <taxon>Hologalegina</taxon>
        <taxon>IRL clade</taxon>
        <taxon>Trifolieae</taxon>
        <taxon>Trifolium</taxon>
    </lineage>
</organism>
<dbReference type="EMBL" id="LXQA010433261">
    <property type="protein sequence ID" value="MCI51529.1"/>
    <property type="molecule type" value="Genomic_DNA"/>
</dbReference>
<dbReference type="InterPro" id="IPR013035">
    <property type="entry name" value="PEP_carboxykinase_C"/>
</dbReference>
<dbReference type="InterPro" id="IPR001272">
    <property type="entry name" value="PEP_carboxykinase_ATP"/>
</dbReference>
<evidence type="ECO:0000313" key="2">
    <source>
        <dbReference type="Proteomes" id="UP000265520"/>
    </source>
</evidence>
<dbReference type="GO" id="GO:0016301">
    <property type="term" value="F:kinase activity"/>
    <property type="evidence" value="ECO:0007669"/>
    <property type="project" value="UniProtKB-KW"/>
</dbReference>
<accession>A0A392SS93</accession>